<dbReference type="AlphaFoldDB" id="A0AAD5SVF8"/>
<reference evidence="5" key="1">
    <citation type="submission" date="2020-05" db="EMBL/GenBank/DDBJ databases">
        <title>Phylogenomic resolution of chytrid fungi.</title>
        <authorList>
            <person name="Stajich J.E."/>
            <person name="Amses K."/>
            <person name="Simmons R."/>
            <person name="Seto K."/>
            <person name="Myers J."/>
            <person name="Bonds A."/>
            <person name="Quandt C.A."/>
            <person name="Barry K."/>
            <person name="Liu P."/>
            <person name="Grigoriev I."/>
            <person name="Longcore J.E."/>
            <person name="James T.Y."/>
        </authorList>
    </citation>
    <scope>NUCLEOTIDE SEQUENCE</scope>
    <source>
        <strain evidence="5">JEL0513</strain>
    </source>
</reference>
<dbReference type="GO" id="GO:0005871">
    <property type="term" value="C:kinesin complex"/>
    <property type="evidence" value="ECO:0007669"/>
    <property type="project" value="InterPro"/>
</dbReference>
<accession>A0AAD5SVF8</accession>
<dbReference type="SUPFAM" id="SSF48452">
    <property type="entry name" value="TPR-like"/>
    <property type="match status" value="2"/>
</dbReference>
<sequence length="474" mass="53292">MGLSAESAVSPETTADVVAAGHVDTIEPMVAIEPGAACESMICEKKLNILTKRSRSTYCDLIKDTDAVGDTGWFISHTWSYRFLDVVKAINLFFEGKDDKEPFIWFDIFSNSQYIADGRQFEWWGTSFMNSIKEMGKVIMILLPWDNPVILTRAWCVLEVYASHKTGSSFHVAMTKKESARFSEGMIYDADEFYEMLARVSCQKSDASLEVDKENIFALVKEQVGFGNLDRLVLQVFGDWMLSKLQDMIVDTSGEDKAHLQDALADLRVKQGKYKAAKSLYINALTWKKEVLGEDHQNVLVSLNNLAVLYQTQGLHTEAESLGYWGRGDPDTLASLNNLAILYDSQGLYTKAELLHPDCLARRMRVLSEDHHDTLDSLGNLAILYKNQGLYSKAEPLFVDCLARTTRTLGMDHPDTLQSLNNLAALYNQQRLYTKAVPLCVICVARTATENDPNLLQHLIFYNVCGTSLYKLGH</sequence>
<name>A0AAD5SVF8_9FUNG</name>
<dbReference type="InterPro" id="IPR002151">
    <property type="entry name" value="Kinesin_light"/>
</dbReference>
<evidence type="ECO:0000313" key="6">
    <source>
        <dbReference type="Proteomes" id="UP001211907"/>
    </source>
</evidence>
<dbReference type="GO" id="GO:0005737">
    <property type="term" value="C:cytoplasm"/>
    <property type="evidence" value="ECO:0007669"/>
    <property type="project" value="UniProtKB-SubCell"/>
</dbReference>
<proteinExistence type="predicted"/>
<keyword evidence="2" id="KW-0963">Cytoplasm</keyword>
<gene>
    <name evidence="5" type="primary">KLC3_3</name>
    <name evidence="5" type="ORF">HK100_004387</name>
</gene>
<dbReference type="GO" id="GO:0007018">
    <property type="term" value="P:microtubule-based movement"/>
    <property type="evidence" value="ECO:0007669"/>
    <property type="project" value="TreeGrafter"/>
</dbReference>
<evidence type="ECO:0000256" key="2">
    <source>
        <dbReference type="ARBA" id="ARBA00022490"/>
    </source>
</evidence>
<comment type="caution">
    <text evidence="5">The sequence shown here is derived from an EMBL/GenBank/DDBJ whole genome shotgun (WGS) entry which is preliminary data.</text>
</comment>
<dbReference type="PANTHER" id="PTHR45783">
    <property type="entry name" value="KINESIN LIGHT CHAIN"/>
    <property type="match status" value="1"/>
</dbReference>
<evidence type="ECO:0000256" key="3">
    <source>
        <dbReference type="ARBA" id="ARBA00022737"/>
    </source>
</evidence>
<dbReference type="GO" id="GO:0019894">
    <property type="term" value="F:kinesin binding"/>
    <property type="evidence" value="ECO:0007669"/>
    <property type="project" value="TreeGrafter"/>
</dbReference>
<dbReference type="Pfam" id="PF13374">
    <property type="entry name" value="TPR_10"/>
    <property type="match status" value="1"/>
</dbReference>
<dbReference type="Proteomes" id="UP001211907">
    <property type="component" value="Unassembled WGS sequence"/>
</dbReference>
<dbReference type="EMBL" id="JADGJH010002172">
    <property type="protein sequence ID" value="KAJ3102326.1"/>
    <property type="molecule type" value="Genomic_DNA"/>
</dbReference>
<comment type="subcellular location">
    <subcellularLocation>
        <location evidence="1">Cytoplasm</location>
    </subcellularLocation>
</comment>
<keyword evidence="3" id="KW-0677">Repeat</keyword>
<dbReference type="Pfam" id="PF13424">
    <property type="entry name" value="TPR_12"/>
    <property type="match status" value="2"/>
</dbReference>
<dbReference type="Gene3D" id="1.25.40.10">
    <property type="entry name" value="Tetratricopeptide repeat domain"/>
    <property type="match status" value="2"/>
</dbReference>
<protein>
    <submittedName>
        <fullName evidence="5">Kinesin light chain 3</fullName>
    </submittedName>
</protein>
<keyword evidence="6" id="KW-1185">Reference proteome</keyword>
<keyword evidence="4" id="KW-0802">TPR repeat</keyword>
<dbReference type="InterPro" id="IPR011990">
    <property type="entry name" value="TPR-like_helical_dom_sf"/>
</dbReference>
<evidence type="ECO:0000256" key="4">
    <source>
        <dbReference type="ARBA" id="ARBA00022803"/>
    </source>
</evidence>
<evidence type="ECO:0000256" key="1">
    <source>
        <dbReference type="ARBA" id="ARBA00004496"/>
    </source>
</evidence>
<dbReference type="PANTHER" id="PTHR45783:SF3">
    <property type="entry name" value="KINESIN LIGHT CHAIN"/>
    <property type="match status" value="1"/>
</dbReference>
<evidence type="ECO:0000313" key="5">
    <source>
        <dbReference type="EMBL" id="KAJ3102326.1"/>
    </source>
</evidence>
<organism evidence="5 6">
    <name type="scientific">Physocladia obscura</name>
    <dbReference type="NCBI Taxonomy" id="109957"/>
    <lineage>
        <taxon>Eukaryota</taxon>
        <taxon>Fungi</taxon>
        <taxon>Fungi incertae sedis</taxon>
        <taxon>Chytridiomycota</taxon>
        <taxon>Chytridiomycota incertae sedis</taxon>
        <taxon>Chytridiomycetes</taxon>
        <taxon>Chytridiales</taxon>
        <taxon>Chytriomycetaceae</taxon>
        <taxon>Physocladia</taxon>
    </lineage>
</organism>